<sequence>MSGEAVARFQDDRSGTVSVAAFHSAGLAIFAPLIMALNGADQPDVRLTDFDVAQEDFPSNRPSP</sequence>
<organism evidence="2 3">
    <name type="scientific">Aeromicrobium duanguangcaii</name>
    <dbReference type="NCBI Taxonomy" id="2968086"/>
    <lineage>
        <taxon>Bacteria</taxon>
        <taxon>Bacillati</taxon>
        <taxon>Actinomycetota</taxon>
        <taxon>Actinomycetes</taxon>
        <taxon>Propionibacteriales</taxon>
        <taxon>Nocardioidaceae</taxon>
        <taxon>Aeromicrobium</taxon>
    </lineage>
</organism>
<dbReference type="Proteomes" id="UP001315860">
    <property type="component" value="Chromosome"/>
</dbReference>
<evidence type="ECO:0000313" key="3">
    <source>
        <dbReference type="Proteomes" id="UP001315860"/>
    </source>
</evidence>
<reference evidence="2 3" key="1">
    <citation type="submission" date="2022-07" db="EMBL/GenBank/DDBJ databases">
        <title>Novel species in genus Aeromicrobium.</title>
        <authorList>
            <person name="Ye L."/>
        </authorList>
    </citation>
    <scope>NUCLEOTIDE SEQUENCE [LARGE SCALE GENOMIC DNA]</scope>
    <source>
        <strain evidence="3">zg-Y50</strain>
    </source>
</reference>
<evidence type="ECO:0000256" key="1">
    <source>
        <dbReference type="SAM" id="Phobius"/>
    </source>
</evidence>
<dbReference type="EMBL" id="CP101990">
    <property type="protein sequence ID" value="UUI69878.1"/>
    <property type="molecule type" value="Genomic_DNA"/>
</dbReference>
<evidence type="ECO:0000313" key="2">
    <source>
        <dbReference type="EMBL" id="UUI69878.1"/>
    </source>
</evidence>
<keyword evidence="1" id="KW-1133">Transmembrane helix</keyword>
<protein>
    <submittedName>
        <fullName evidence="2">Uncharacterized protein</fullName>
    </submittedName>
</protein>
<name>A0ABY5KNF8_9ACTN</name>
<keyword evidence="1" id="KW-0472">Membrane</keyword>
<gene>
    <name evidence="2" type="ORF">NP095_07235</name>
</gene>
<dbReference type="RefSeq" id="WP_232416615.1">
    <property type="nucleotide sequence ID" value="NZ_CP101990.1"/>
</dbReference>
<keyword evidence="3" id="KW-1185">Reference proteome</keyword>
<accession>A0ABY5KNF8</accession>
<feature type="transmembrane region" description="Helical" evidence="1">
    <location>
        <begin position="20"/>
        <end position="40"/>
    </location>
</feature>
<proteinExistence type="predicted"/>
<keyword evidence="1" id="KW-0812">Transmembrane</keyword>